<dbReference type="Pfam" id="PF12819">
    <property type="entry name" value="Malectin_like"/>
    <property type="match status" value="1"/>
</dbReference>
<evidence type="ECO:0000256" key="2">
    <source>
        <dbReference type="ARBA" id="ARBA00012513"/>
    </source>
</evidence>
<dbReference type="PaxDb" id="3847-GLYMA15G42040.1"/>
<protein>
    <recommendedName>
        <fullName evidence="2">non-specific serine/threonine protein kinase</fullName>
        <ecNumber evidence="2">2.7.11.1</ecNumber>
    </recommendedName>
</protein>
<evidence type="ECO:0000256" key="20">
    <source>
        <dbReference type="SAM" id="SignalP"/>
    </source>
</evidence>
<dbReference type="FunFam" id="3.30.200.20:FF:000394">
    <property type="entry name" value="Leucine-rich repeat receptor-like protein kinase"/>
    <property type="match status" value="1"/>
</dbReference>
<evidence type="ECO:0000313" key="24">
    <source>
        <dbReference type="Proteomes" id="UP000008827"/>
    </source>
</evidence>
<dbReference type="FunFam" id="1.10.510.10:FF:000146">
    <property type="entry name" value="LRR receptor-like serine/threonine-protein kinase IOS1"/>
    <property type="match status" value="1"/>
</dbReference>
<keyword evidence="14 19" id="KW-0472">Membrane</keyword>
<keyword evidence="5" id="KW-0433">Leucine-rich repeat</keyword>
<dbReference type="SUPFAM" id="SSF56112">
    <property type="entry name" value="Protein kinase-like (PK-like)"/>
    <property type="match status" value="1"/>
</dbReference>
<dbReference type="PROSITE" id="PS51257">
    <property type="entry name" value="PROKAR_LIPOPROTEIN"/>
    <property type="match status" value="1"/>
</dbReference>
<comment type="catalytic activity">
    <reaction evidence="16">
        <text>L-threonyl-[protein] + ATP = O-phospho-L-threonyl-[protein] + ADP + H(+)</text>
        <dbReference type="Rhea" id="RHEA:46608"/>
        <dbReference type="Rhea" id="RHEA-COMP:11060"/>
        <dbReference type="Rhea" id="RHEA-COMP:11605"/>
        <dbReference type="ChEBI" id="CHEBI:15378"/>
        <dbReference type="ChEBI" id="CHEBI:30013"/>
        <dbReference type="ChEBI" id="CHEBI:30616"/>
        <dbReference type="ChEBI" id="CHEBI:61977"/>
        <dbReference type="ChEBI" id="CHEBI:456216"/>
        <dbReference type="EC" id="2.7.11.1"/>
    </reaction>
</comment>
<feature type="chain" id="PRO_5014578964" description="non-specific serine/threonine protein kinase" evidence="20">
    <location>
        <begin position="28"/>
        <end position="894"/>
    </location>
</feature>
<dbReference type="OMA" id="TTMSSND"/>
<keyword evidence="24" id="KW-1185">Reference proteome</keyword>
<organism evidence="23">
    <name type="scientific">Glycine max</name>
    <name type="common">Soybean</name>
    <name type="synonym">Glycine hispida</name>
    <dbReference type="NCBI Taxonomy" id="3847"/>
    <lineage>
        <taxon>Eukaryota</taxon>
        <taxon>Viridiplantae</taxon>
        <taxon>Streptophyta</taxon>
        <taxon>Embryophyta</taxon>
        <taxon>Tracheophyta</taxon>
        <taxon>Spermatophyta</taxon>
        <taxon>Magnoliopsida</taxon>
        <taxon>eudicotyledons</taxon>
        <taxon>Gunneridae</taxon>
        <taxon>Pentapetalae</taxon>
        <taxon>rosids</taxon>
        <taxon>fabids</taxon>
        <taxon>Fabales</taxon>
        <taxon>Fabaceae</taxon>
        <taxon>Papilionoideae</taxon>
        <taxon>50 kb inversion clade</taxon>
        <taxon>NPAAA clade</taxon>
        <taxon>indigoferoid/millettioid clade</taxon>
        <taxon>Phaseoleae</taxon>
        <taxon>Glycine</taxon>
        <taxon>Glycine subgen. Soja</taxon>
    </lineage>
</organism>
<dbReference type="SUPFAM" id="SSF52058">
    <property type="entry name" value="L domain-like"/>
    <property type="match status" value="1"/>
</dbReference>
<dbReference type="GO" id="GO:0016020">
    <property type="term" value="C:membrane"/>
    <property type="evidence" value="ECO:0007669"/>
    <property type="project" value="UniProtKB-SubCell"/>
</dbReference>
<evidence type="ECO:0000256" key="9">
    <source>
        <dbReference type="ARBA" id="ARBA00022737"/>
    </source>
</evidence>
<feature type="signal peptide" evidence="20">
    <location>
        <begin position="1"/>
        <end position="27"/>
    </location>
</feature>
<keyword evidence="15" id="KW-0675">Receptor</keyword>
<evidence type="ECO:0000256" key="16">
    <source>
        <dbReference type="ARBA" id="ARBA00047899"/>
    </source>
</evidence>
<dbReference type="InterPro" id="IPR017441">
    <property type="entry name" value="Protein_kinase_ATP_BS"/>
</dbReference>
<dbReference type="GO" id="GO:0005524">
    <property type="term" value="F:ATP binding"/>
    <property type="evidence" value="ECO:0007669"/>
    <property type="project" value="UniProtKB-UniRule"/>
</dbReference>
<dbReference type="Gramene" id="KRH13824">
    <property type="protein sequence ID" value="KRH13824"/>
    <property type="gene ID" value="GLYMA_15G266400"/>
</dbReference>
<dbReference type="KEGG" id="gmx:100818475"/>
<reference evidence="23" key="2">
    <citation type="submission" date="2018-02" db="UniProtKB">
        <authorList>
            <consortium name="EnsemblPlants"/>
        </authorList>
    </citation>
    <scope>IDENTIFICATION</scope>
    <source>
        <strain evidence="23">Williams 82</strain>
    </source>
</reference>
<evidence type="ECO:0000256" key="6">
    <source>
        <dbReference type="ARBA" id="ARBA00022679"/>
    </source>
</evidence>
<evidence type="ECO:0000256" key="7">
    <source>
        <dbReference type="ARBA" id="ARBA00022692"/>
    </source>
</evidence>
<dbReference type="InterPro" id="IPR000719">
    <property type="entry name" value="Prot_kinase_dom"/>
</dbReference>
<dbReference type="Pfam" id="PF07714">
    <property type="entry name" value="PK_Tyr_Ser-Thr"/>
    <property type="match status" value="1"/>
</dbReference>
<dbReference type="GeneID" id="100818475"/>
<dbReference type="PROSITE" id="PS50011">
    <property type="entry name" value="PROTEIN_KINASE_DOM"/>
    <property type="match status" value="1"/>
</dbReference>
<evidence type="ECO:0000259" key="21">
    <source>
        <dbReference type="PROSITE" id="PS50011"/>
    </source>
</evidence>
<keyword evidence="10 18" id="KW-0547">Nucleotide-binding</keyword>
<dbReference type="HOGENOM" id="CLU_000288_41_1_1"/>
<evidence type="ECO:0000256" key="4">
    <source>
        <dbReference type="ARBA" id="ARBA00022553"/>
    </source>
</evidence>
<keyword evidence="13 19" id="KW-1133">Transmembrane helix</keyword>
<proteinExistence type="predicted"/>
<evidence type="ECO:0000256" key="17">
    <source>
        <dbReference type="ARBA" id="ARBA00048679"/>
    </source>
</evidence>
<dbReference type="EnsemblPlants" id="KRH13824">
    <property type="protein sequence ID" value="KRH13824"/>
    <property type="gene ID" value="GLYMA_15G266400"/>
</dbReference>
<dbReference type="InterPro" id="IPR008271">
    <property type="entry name" value="Ser/Thr_kinase_AS"/>
</dbReference>
<dbReference type="EC" id="2.7.11.1" evidence="2"/>
<dbReference type="Proteomes" id="UP000008827">
    <property type="component" value="Chromosome 15"/>
</dbReference>
<dbReference type="RefSeq" id="XP_006598232.2">
    <property type="nucleotide sequence ID" value="XM_006598169.4"/>
</dbReference>
<reference evidence="22 23" key="1">
    <citation type="journal article" date="2010" name="Nature">
        <title>Genome sequence of the palaeopolyploid soybean.</title>
        <authorList>
            <person name="Schmutz J."/>
            <person name="Cannon S.B."/>
            <person name="Schlueter J."/>
            <person name="Ma J."/>
            <person name="Mitros T."/>
            <person name="Nelson W."/>
            <person name="Hyten D.L."/>
            <person name="Song Q."/>
            <person name="Thelen J.J."/>
            <person name="Cheng J."/>
            <person name="Xu D."/>
            <person name="Hellsten U."/>
            <person name="May G.D."/>
            <person name="Yu Y."/>
            <person name="Sakurai T."/>
            <person name="Umezawa T."/>
            <person name="Bhattacharyya M.K."/>
            <person name="Sandhu D."/>
            <person name="Valliyodan B."/>
            <person name="Lindquist E."/>
            <person name="Peto M."/>
            <person name="Grant D."/>
            <person name="Shu S."/>
            <person name="Goodstein D."/>
            <person name="Barry K."/>
            <person name="Futrell-Griggs M."/>
            <person name="Abernathy B."/>
            <person name="Du J."/>
            <person name="Tian Z."/>
            <person name="Zhu L."/>
            <person name="Gill N."/>
            <person name="Joshi T."/>
            <person name="Libault M."/>
            <person name="Sethuraman A."/>
            <person name="Zhang X.-C."/>
            <person name="Shinozaki K."/>
            <person name="Nguyen H.T."/>
            <person name="Wing R.A."/>
            <person name="Cregan P."/>
            <person name="Specht J."/>
            <person name="Grimwood J."/>
            <person name="Rokhsar D."/>
            <person name="Stacey G."/>
            <person name="Shoemaker R.C."/>
            <person name="Jackson S.A."/>
        </authorList>
    </citation>
    <scope>NUCLEOTIDE SEQUENCE [LARGE SCALE GENOMIC DNA]</scope>
    <source>
        <strain evidence="23">cv. Williams 82</strain>
        <tissue evidence="22">Callus</tissue>
    </source>
</reference>
<dbReference type="InterPro" id="IPR024788">
    <property type="entry name" value="Malectin-like_Carb-bd_dom"/>
</dbReference>
<evidence type="ECO:0000313" key="22">
    <source>
        <dbReference type="EMBL" id="KRH13824.1"/>
    </source>
</evidence>
<dbReference type="PROSITE" id="PS00107">
    <property type="entry name" value="PROTEIN_KINASE_ATP"/>
    <property type="match status" value="1"/>
</dbReference>
<feature type="binding site" evidence="18">
    <location>
        <position position="614"/>
    </location>
    <ligand>
        <name>ATP</name>
        <dbReference type="ChEBI" id="CHEBI:30616"/>
    </ligand>
</feature>
<evidence type="ECO:0000256" key="1">
    <source>
        <dbReference type="ARBA" id="ARBA00004167"/>
    </source>
</evidence>
<dbReference type="AlphaFoldDB" id="I1MJG8"/>
<dbReference type="PANTHER" id="PTHR45631:SF202">
    <property type="entry name" value="SENESCENCE-INDUCED RECEPTOR-LIKE SERINE_THREONINE-PROTEIN KINASE"/>
    <property type="match status" value="1"/>
</dbReference>
<keyword evidence="12 18" id="KW-0067">ATP-binding</keyword>
<dbReference type="Gene3D" id="3.80.10.10">
    <property type="entry name" value="Ribonuclease Inhibitor"/>
    <property type="match status" value="1"/>
</dbReference>
<comment type="catalytic activity">
    <reaction evidence="17">
        <text>L-seryl-[protein] + ATP = O-phospho-L-seryl-[protein] + ADP + H(+)</text>
        <dbReference type="Rhea" id="RHEA:17989"/>
        <dbReference type="Rhea" id="RHEA-COMP:9863"/>
        <dbReference type="Rhea" id="RHEA-COMP:11604"/>
        <dbReference type="ChEBI" id="CHEBI:15378"/>
        <dbReference type="ChEBI" id="CHEBI:29999"/>
        <dbReference type="ChEBI" id="CHEBI:30616"/>
        <dbReference type="ChEBI" id="CHEBI:83421"/>
        <dbReference type="ChEBI" id="CHEBI:456216"/>
        <dbReference type="EC" id="2.7.11.1"/>
    </reaction>
</comment>
<feature type="transmembrane region" description="Helical" evidence="19">
    <location>
        <begin position="520"/>
        <end position="541"/>
    </location>
</feature>
<dbReference type="Pfam" id="PF00560">
    <property type="entry name" value="LRR_1"/>
    <property type="match status" value="2"/>
</dbReference>
<evidence type="ECO:0000256" key="13">
    <source>
        <dbReference type="ARBA" id="ARBA00022989"/>
    </source>
</evidence>
<keyword evidence="11" id="KW-0418">Kinase</keyword>
<accession>I1MJG8</accession>
<evidence type="ECO:0000256" key="5">
    <source>
        <dbReference type="ARBA" id="ARBA00022614"/>
    </source>
</evidence>
<gene>
    <name evidence="23" type="primary">LOC100818475</name>
    <name evidence="22" type="ORF">GLYMA_15G266400</name>
</gene>
<evidence type="ECO:0000256" key="3">
    <source>
        <dbReference type="ARBA" id="ARBA00022527"/>
    </source>
</evidence>
<dbReference type="InterPro" id="IPR032675">
    <property type="entry name" value="LRR_dom_sf"/>
</dbReference>
<dbReference type="GO" id="GO:0004674">
    <property type="term" value="F:protein serine/threonine kinase activity"/>
    <property type="evidence" value="ECO:0007669"/>
    <property type="project" value="UniProtKB-KW"/>
</dbReference>
<keyword evidence="9" id="KW-0677">Repeat</keyword>
<evidence type="ECO:0000256" key="18">
    <source>
        <dbReference type="PROSITE-ProRule" id="PRU10141"/>
    </source>
</evidence>
<evidence type="ECO:0000256" key="10">
    <source>
        <dbReference type="ARBA" id="ARBA00022741"/>
    </source>
</evidence>
<evidence type="ECO:0000256" key="8">
    <source>
        <dbReference type="ARBA" id="ARBA00022729"/>
    </source>
</evidence>
<dbReference type="EMBL" id="CM000848">
    <property type="protein sequence ID" value="KRH13824.1"/>
    <property type="molecule type" value="Genomic_DNA"/>
</dbReference>
<evidence type="ECO:0000256" key="12">
    <source>
        <dbReference type="ARBA" id="ARBA00022840"/>
    </source>
</evidence>
<dbReference type="InterPro" id="IPR001611">
    <property type="entry name" value="Leu-rich_rpt"/>
</dbReference>
<dbReference type="eggNOG" id="ENOG502QQCZ">
    <property type="taxonomic scope" value="Eukaryota"/>
</dbReference>
<dbReference type="InterPro" id="IPR001245">
    <property type="entry name" value="Ser-Thr/Tyr_kinase_cat_dom"/>
</dbReference>
<dbReference type="Gene3D" id="1.10.510.10">
    <property type="entry name" value="Transferase(Phosphotransferase) domain 1"/>
    <property type="match status" value="1"/>
</dbReference>
<reference evidence="22" key="3">
    <citation type="submission" date="2018-07" db="EMBL/GenBank/DDBJ databases">
        <title>WGS assembly of Glycine max.</title>
        <authorList>
            <person name="Schmutz J."/>
            <person name="Cannon S."/>
            <person name="Schlueter J."/>
            <person name="Ma J."/>
            <person name="Mitros T."/>
            <person name="Nelson W."/>
            <person name="Hyten D."/>
            <person name="Song Q."/>
            <person name="Thelen J."/>
            <person name="Cheng J."/>
            <person name="Xu D."/>
            <person name="Hellsten U."/>
            <person name="May G."/>
            <person name="Yu Y."/>
            <person name="Sakurai T."/>
            <person name="Umezawa T."/>
            <person name="Bhattacharyya M."/>
            <person name="Sandhu D."/>
            <person name="Valliyodan B."/>
            <person name="Lindquist E."/>
            <person name="Peto M."/>
            <person name="Grant D."/>
            <person name="Shu S."/>
            <person name="Goodstein D."/>
            <person name="Barry K."/>
            <person name="Futrell-Griggs M."/>
            <person name="Abernathy B."/>
            <person name="Du J."/>
            <person name="Tian Z."/>
            <person name="Zhu L."/>
            <person name="Gill N."/>
            <person name="Joshi T."/>
            <person name="Libault M."/>
            <person name="Sethuraman A."/>
            <person name="Zhang X."/>
            <person name="Shinozaki K."/>
            <person name="Nguyen H."/>
            <person name="Wing R."/>
            <person name="Cregan P."/>
            <person name="Specht J."/>
            <person name="Grimwood J."/>
            <person name="Rokhsar D."/>
            <person name="Stacey G."/>
            <person name="Shoemaker R."/>
            <person name="Jackson S."/>
        </authorList>
    </citation>
    <scope>NUCLEOTIDE SEQUENCE</scope>
    <source>
        <tissue evidence="22">Callus</tissue>
    </source>
</reference>
<keyword evidence="4" id="KW-0597">Phosphoprotein</keyword>
<evidence type="ECO:0000256" key="14">
    <source>
        <dbReference type="ARBA" id="ARBA00023136"/>
    </source>
</evidence>
<dbReference type="OrthoDB" id="2017114at2759"/>
<comment type="subcellular location">
    <subcellularLocation>
        <location evidence="1">Membrane</location>
        <topology evidence="1">Single-pass membrane protein</topology>
    </subcellularLocation>
</comment>
<keyword evidence="3" id="KW-0723">Serine/threonine-protein kinase</keyword>
<evidence type="ECO:0000313" key="23">
    <source>
        <dbReference type="EnsemblPlants" id="KRH13824"/>
    </source>
</evidence>
<evidence type="ECO:0000256" key="19">
    <source>
        <dbReference type="SAM" id="Phobius"/>
    </source>
</evidence>
<sequence length="894" mass="100321">MRNMGMSSMSFLIAFLGCLVLAALIQAQDQSGFISIDCGTPEMNYTEQSTGLNYTSDANFINTGVRKSIASQLRNGYLKHMWYVRSFPEEGKRNCYKIEITRGTKYLIRVEFLYGNYDGQNMLPQFDLLLGASQWATVTIKNATIDQAEEIIHVPSLDYLQICLVDTGHGTPFISSIELRTLRDDIYVTRFGSLQNYFRWDLGSSRGYRYNYDVYDRYWSYGNINEWKILSASITADSLDQSQDDFKVPAIVLSTAITPLNASAPLVILWEPEHQTEQFYVYMHFTEIEELAKNQTREFNITLNGKSWFTNLSPQYQGVTTIRSKSGTSGKIIIFSLEMTENSTLPPIINAIEIYKVIEFQQADTYQGDVDAITTIKSVYEVTRDWQGDPCAPIDYLWQGLNCSYPENDSPRITSLNLSSSGLSGKIDLSISKLTMLENLDLSNNSLNGEIPEFLSQLQHLKILNLEKNNLSGSIPPALNEGSVSLSVGQNPYLCESGQCNEKENEKEQEKKKKNIVTPLVASVGGVVILLVVMAAILWTIKRRRSKDLMVEKDPSQISPQYTEQDDSLLEFKKQIYSYSDVLKITNNFNTIVGKGGFGTVYLGYIDDTPVAVKMLSPSAIQGYQQFQAEVKLLMRVHHKNLTSLVGYCNEGTNKALIYEYMANGNLQEHLSGKRSKTKSLSWEDRLRIAVDAASGLEYLQNGCKPPIIHRDVKSTNILLNEHFQAKLSDFGLSKIIPTDGGTHVSTVVAGTPGYLDPEYYKTNRLTDKSDVYSFGVVLLEIITSQPVIARNQEKIHISQWVNSLMAKGDIKAIVDSKLDGDFDSNSVWKAVEIAMVCVSPNPDRRPIISVIVTELKESLAMEIARTKYSSADTRDSVKLVTMNLSTQVVPQAR</sequence>
<feature type="domain" description="Protein kinase" evidence="21">
    <location>
        <begin position="587"/>
        <end position="860"/>
    </location>
</feature>
<evidence type="ECO:0000256" key="15">
    <source>
        <dbReference type="ARBA" id="ARBA00023170"/>
    </source>
</evidence>
<dbReference type="CDD" id="cd14066">
    <property type="entry name" value="STKc_IRAK"/>
    <property type="match status" value="1"/>
</dbReference>
<keyword evidence="8 20" id="KW-0732">Signal</keyword>
<dbReference type="PANTHER" id="PTHR45631">
    <property type="entry name" value="OS07G0107800 PROTEIN-RELATED"/>
    <property type="match status" value="1"/>
</dbReference>
<dbReference type="FunFam" id="3.80.10.10:FF:000129">
    <property type="entry name" value="Leucine-rich repeat receptor-like kinase"/>
    <property type="match status" value="1"/>
</dbReference>
<dbReference type="SMR" id="I1MJG8"/>
<keyword evidence="7 19" id="KW-0812">Transmembrane</keyword>
<evidence type="ECO:0000256" key="11">
    <source>
        <dbReference type="ARBA" id="ARBA00022777"/>
    </source>
</evidence>
<dbReference type="PROSITE" id="PS00108">
    <property type="entry name" value="PROTEIN_KINASE_ST"/>
    <property type="match status" value="1"/>
</dbReference>
<dbReference type="SMART" id="SM00220">
    <property type="entry name" value="S_TKc"/>
    <property type="match status" value="1"/>
</dbReference>
<keyword evidence="6" id="KW-0808">Transferase</keyword>
<dbReference type="Gene3D" id="3.30.200.20">
    <property type="entry name" value="Phosphorylase Kinase, domain 1"/>
    <property type="match status" value="1"/>
</dbReference>
<name>I1MJG8_SOYBN</name>
<dbReference type="InterPro" id="IPR011009">
    <property type="entry name" value="Kinase-like_dom_sf"/>
</dbReference>